<evidence type="ECO:0000313" key="3">
    <source>
        <dbReference type="Proteomes" id="UP001190700"/>
    </source>
</evidence>
<proteinExistence type="predicted"/>
<dbReference type="AlphaFoldDB" id="A0AAE0LI49"/>
<evidence type="ECO:0000313" key="2">
    <source>
        <dbReference type="EMBL" id="KAK3285680.1"/>
    </source>
</evidence>
<comment type="caution">
    <text evidence="2">The sequence shown here is derived from an EMBL/GenBank/DDBJ whole genome shotgun (WGS) entry which is preliminary data.</text>
</comment>
<protein>
    <submittedName>
        <fullName evidence="2">Uncharacterized protein</fullName>
    </submittedName>
</protein>
<gene>
    <name evidence="2" type="ORF">CYMTET_6729</name>
</gene>
<dbReference type="Proteomes" id="UP001190700">
    <property type="component" value="Unassembled WGS sequence"/>
</dbReference>
<name>A0AAE0LI49_9CHLO</name>
<feature type="compositionally biased region" description="Basic and acidic residues" evidence="1">
    <location>
        <begin position="99"/>
        <end position="110"/>
    </location>
</feature>
<organism evidence="2 3">
    <name type="scientific">Cymbomonas tetramitiformis</name>
    <dbReference type="NCBI Taxonomy" id="36881"/>
    <lineage>
        <taxon>Eukaryota</taxon>
        <taxon>Viridiplantae</taxon>
        <taxon>Chlorophyta</taxon>
        <taxon>Pyramimonadophyceae</taxon>
        <taxon>Pyramimonadales</taxon>
        <taxon>Pyramimonadaceae</taxon>
        <taxon>Cymbomonas</taxon>
    </lineage>
</organism>
<dbReference type="EMBL" id="LGRX02001703">
    <property type="protein sequence ID" value="KAK3285680.1"/>
    <property type="molecule type" value="Genomic_DNA"/>
</dbReference>
<keyword evidence="3" id="KW-1185">Reference proteome</keyword>
<sequence length="202" mass="21340">MHSARGCGTVTCSDTCDRSGRWPLPLTVGAILQGSPSEVELHSGAGQSTGLTEGSGSGVPSGSRGRSPADENHVTPYRGFSPADDSYTGPQRGWSPADDTTHRTPADEPHAASFPGRSPADDPSIDTKMEGETAAHDIILTKVTSAAANRISGDLLANLVRRARGMMELSLSNLVDRYSPWPTNSMQMEYEDTPTVTKVADL</sequence>
<feature type="region of interest" description="Disordered" evidence="1">
    <location>
        <begin position="39"/>
        <end position="127"/>
    </location>
</feature>
<accession>A0AAE0LI49</accession>
<evidence type="ECO:0000256" key="1">
    <source>
        <dbReference type="SAM" id="MobiDB-lite"/>
    </source>
</evidence>
<reference evidence="2 3" key="1">
    <citation type="journal article" date="2015" name="Genome Biol. Evol.">
        <title>Comparative Genomics of a Bacterivorous Green Alga Reveals Evolutionary Causalities and Consequences of Phago-Mixotrophic Mode of Nutrition.</title>
        <authorList>
            <person name="Burns J.A."/>
            <person name="Paasch A."/>
            <person name="Narechania A."/>
            <person name="Kim E."/>
        </authorList>
    </citation>
    <scope>NUCLEOTIDE SEQUENCE [LARGE SCALE GENOMIC DNA]</scope>
    <source>
        <strain evidence="2 3">PLY_AMNH</strain>
    </source>
</reference>